<dbReference type="Proteomes" id="UP000494365">
    <property type="component" value="Unassembled WGS sequence"/>
</dbReference>
<evidence type="ECO:0000313" key="2">
    <source>
        <dbReference type="Proteomes" id="UP000494365"/>
    </source>
</evidence>
<keyword evidence="2" id="KW-1185">Reference proteome</keyword>
<proteinExistence type="predicted"/>
<dbReference type="RefSeq" id="WP_175153597.1">
    <property type="nucleotide sequence ID" value="NZ_CADIKK010000054.1"/>
</dbReference>
<protein>
    <submittedName>
        <fullName evidence="1">Uncharacterized protein</fullName>
    </submittedName>
</protein>
<sequence length="57" mass="6493">MCVSREEVESLLKASIAEIENRYAEKLKVMGERIEELAKGRRHASEHLARRITQLGG</sequence>
<organism evidence="1 2">
    <name type="scientific">Paraburkholderia ultramafica</name>
    <dbReference type="NCBI Taxonomy" id="1544867"/>
    <lineage>
        <taxon>Bacteria</taxon>
        <taxon>Pseudomonadati</taxon>
        <taxon>Pseudomonadota</taxon>
        <taxon>Betaproteobacteria</taxon>
        <taxon>Burkholderiales</taxon>
        <taxon>Burkholderiaceae</taxon>
        <taxon>Paraburkholderia</taxon>
    </lineage>
</organism>
<evidence type="ECO:0000313" key="1">
    <source>
        <dbReference type="EMBL" id="CAB3808006.1"/>
    </source>
</evidence>
<reference evidence="1 2" key="1">
    <citation type="submission" date="2020-04" db="EMBL/GenBank/DDBJ databases">
        <authorList>
            <person name="De Canck E."/>
        </authorList>
    </citation>
    <scope>NUCLEOTIDE SEQUENCE [LARGE SCALE GENOMIC DNA]</scope>
    <source>
        <strain evidence="1 2">LMG 28614</strain>
    </source>
</reference>
<dbReference type="AlphaFoldDB" id="A0A6S7C2T3"/>
<dbReference type="EMBL" id="CADIKK010000054">
    <property type="protein sequence ID" value="CAB3808006.1"/>
    <property type="molecule type" value="Genomic_DNA"/>
</dbReference>
<gene>
    <name evidence="1" type="ORF">LMG28614_06716</name>
</gene>
<name>A0A6S7C2T3_9BURK</name>
<accession>A0A6S7C2T3</accession>